<dbReference type="AlphaFoldDB" id="A0A6J4R7A8"/>
<dbReference type="EMBL" id="CADCVI010000094">
    <property type="protein sequence ID" value="CAA9466267.1"/>
    <property type="molecule type" value="Genomic_DNA"/>
</dbReference>
<reference evidence="2" key="1">
    <citation type="submission" date="2020-02" db="EMBL/GenBank/DDBJ databases">
        <authorList>
            <person name="Meier V. D."/>
        </authorList>
    </citation>
    <scope>NUCLEOTIDE SEQUENCE</scope>
    <source>
        <strain evidence="2">AVDCRST_MAG25</strain>
    </source>
</reference>
<evidence type="ECO:0000256" key="1">
    <source>
        <dbReference type="SAM" id="MobiDB-lite"/>
    </source>
</evidence>
<proteinExistence type="predicted"/>
<feature type="non-terminal residue" evidence="2">
    <location>
        <position position="1"/>
    </location>
</feature>
<protein>
    <submittedName>
        <fullName evidence="2">NADH-ubiquinone oxidoreductase chain K</fullName>
        <ecNumber evidence="2">1.6.5.3</ecNumber>
    </submittedName>
</protein>
<evidence type="ECO:0000313" key="2">
    <source>
        <dbReference type="EMBL" id="CAA9466267.1"/>
    </source>
</evidence>
<keyword evidence="2" id="KW-0560">Oxidoreductase</keyword>
<name>A0A6J4R7A8_9ACTN</name>
<gene>
    <name evidence="2" type="ORF">AVDCRST_MAG25-1555</name>
</gene>
<dbReference type="EC" id="1.6.5.3" evidence="2"/>
<feature type="compositionally biased region" description="Basic and acidic residues" evidence="1">
    <location>
        <begin position="53"/>
        <end position="65"/>
    </location>
</feature>
<sequence length="65" mass="7407">DKRREPHARGLRGLPAERRWARRELRGARHRDRGGGNRGGACYSAGRVPIPQDRQRGRSHLDEGL</sequence>
<feature type="compositionally biased region" description="Basic and acidic residues" evidence="1">
    <location>
        <begin position="15"/>
        <end position="27"/>
    </location>
</feature>
<organism evidence="2">
    <name type="scientific">uncultured Rubrobacteraceae bacterium</name>
    <dbReference type="NCBI Taxonomy" id="349277"/>
    <lineage>
        <taxon>Bacteria</taxon>
        <taxon>Bacillati</taxon>
        <taxon>Actinomycetota</taxon>
        <taxon>Rubrobacteria</taxon>
        <taxon>Rubrobacterales</taxon>
        <taxon>Rubrobacteraceae</taxon>
        <taxon>environmental samples</taxon>
    </lineage>
</organism>
<feature type="region of interest" description="Disordered" evidence="1">
    <location>
        <begin position="1"/>
        <end position="65"/>
    </location>
</feature>
<feature type="non-terminal residue" evidence="2">
    <location>
        <position position="65"/>
    </location>
</feature>
<dbReference type="GO" id="GO:0016491">
    <property type="term" value="F:oxidoreductase activity"/>
    <property type="evidence" value="ECO:0007669"/>
    <property type="project" value="UniProtKB-KW"/>
</dbReference>
<feature type="compositionally biased region" description="Basic residues" evidence="1">
    <location>
        <begin position="1"/>
        <end position="10"/>
    </location>
</feature>
<keyword evidence="2" id="KW-0830">Ubiquinone</keyword>
<accession>A0A6J4R7A8</accession>